<evidence type="ECO:0000256" key="2">
    <source>
        <dbReference type="ARBA" id="ARBA00022598"/>
    </source>
</evidence>
<feature type="domain" description="AMP-dependent synthetase/ligase" evidence="5">
    <location>
        <begin position="109"/>
        <end position="473"/>
    </location>
</feature>
<evidence type="ECO:0000259" key="5">
    <source>
        <dbReference type="Pfam" id="PF00501"/>
    </source>
</evidence>
<dbReference type="InterPro" id="IPR005914">
    <property type="entry name" value="Acac_CoA_synth"/>
</dbReference>
<comment type="similarity">
    <text evidence="1">Belongs to the ATP-dependent AMP-binding enzyme family.</text>
</comment>
<dbReference type="GO" id="GO:0030729">
    <property type="term" value="F:acetoacetate-CoA ligase activity"/>
    <property type="evidence" value="ECO:0007669"/>
    <property type="project" value="UniProtKB-EC"/>
</dbReference>
<protein>
    <submittedName>
        <fullName evidence="8">Acetoacetyl-CoA synthetase</fullName>
        <ecNumber evidence="8">6.2.1.16</ecNumber>
    </submittedName>
</protein>
<dbReference type="GO" id="GO:0005524">
    <property type="term" value="F:ATP binding"/>
    <property type="evidence" value="ECO:0007669"/>
    <property type="project" value="UniProtKB-KW"/>
</dbReference>
<evidence type="ECO:0000313" key="8">
    <source>
        <dbReference type="EMBL" id="BAH52865.1"/>
    </source>
</evidence>
<dbReference type="InterPro" id="IPR025110">
    <property type="entry name" value="AMP-bd_C"/>
</dbReference>
<dbReference type="Pfam" id="PF16177">
    <property type="entry name" value="ACAS_N"/>
    <property type="match status" value="1"/>
</dbReference>
<keyword evidence="2 8" id="KW-0436">Ligase</keyword>
<sequence length="669" mass="73125">MTAPGREVLWTPPPERVFASNMSRYQRWLAAEKNVATTDFDSLWCWSISDLEKFWLSIWEYFDVIASAPPHTVLADPQMPGARWFPGTRLNWAENLLRHTDQAGPAIISVDETGTTGELSRAELVAQVANLAAHFRNIGVRPGDRIAAMLPNIAPTVVAVLAAASVGAVWSCCAPDFGVKGMVDRFAQIEPTVLIGVDGYQFNGKRVDRRDVFSALLDQLPTVRHAIVVDNLGLPFDGDRLHSVADYADLVVGDARPEYEQVPFDHPLWIVYSSGTTGMPKGIVHSHGGILLEALKANALHYDLGPTDRVFIAASTAWVVWNMLVDVLAVGATLITYDGSPTYGRPDHQFEICAHYGATRFGTGAAYLTLCEKAGTQPGTDFDLTRLRSIMSTGSPLPDTTWRWIYDAVSNDVHLGSDSGGTDVATGFIGANPLSPVRTGELQGPYLGVDVQAWDENGRSVIGEVGEMVIVAPMPSMPIYFWNDPDGSRYRDAYFETYPGVWRHGDWITIDANGACEVHGRSDSTINRGGVRMGSADIYQAVEALPEIAEALVIGAELPNGGYHMPLFVVLRDGHDLDDALVEKIRTTIRRETSPRHVPDAIFDVPAVPTTRTGKRLEIPVKKLIQGVAPETAINRATVADTAALDWYIDYAERFRRNNATSAGTIGER</sequence>
<dbReference type="STRING" id="632772.ROP_46180"/>
<accession>C1BB12</accession>
<dbReference type="RefSeq" id="WP_012691783.1">
    <property type="nucleotide sequence ID" value="NC_012522.1"/>
</dbReference>
<dbReference type="HOGENOM" id="CLU_000022_3_3_11"/>
<organism evidence="8 9">
    <name type="scientific">Rhodococcus opacus (strain B4)</name>
    <dbReference type="NCBI Taxonomy" id="632772"/>
    <lineage>
        <taxon>Bacteria</taxon>
        <taxon>Bacillati</taxon>
        <taxon>Actinomycetota</taxon>
        <taxon>Actinomycetes</taxon>
        <taxon>Mycobacteriales</taxon>
        <taxon>Nocardiaceae</taxon>
        <taxon>Rhodococcus</taxon>
    </lineage>
</organism>
<keyword evidence="3" id="KW-0547">Nucleotide-binding</keyword>
<dbReference type="PANTHER" id="PTHR42921">
    <property type="entry name" value="ACETOACETYL-COA SYNTHETASE"/>
    <property type="match status" value="1"/>
</dbReference>
<evidence type="ECO:0000259" key="6">
    <source>
        <dbReference type="Pfam" id="PF13193"/>
    </source>
</evidence>
<dbReference type="InterPro" id="IPR020845">
    <property type="entry name" value="AMP-binding_CS"/>
</dbReference>
<dbReference type="InterPro" id="IPR042099">
    <property type="entry name" value="ANL_N_sf"/>
</dbReference>
<dbReference type="EMBL" id="AP011115">
    <property type="protein sequence ID" value="BAH52865.1"/>
    <property type="molecule type" value="Genomic_DNA"/>
</dbReference>
<dbReference type="OrthoDB" id="9803968at2"/>
<dbReference type="KEGG" id="rop:ROP_46180"/>
<dbReference type="InterPro" id="IPR000873">
    <property type="entry name" value="AMP-dep_synth/lig_dom"/>
</dbReference>
<dbReference type="NCBIfam" id="NF002937">
    <property type="entry name" value="PRK03584.1"/>
    <property type="match status" value="1"/>
</dbReference>
<evidence type="ECO:0000256" key="3">
    <source>
        <dbReference type="ARBA" id="ARBA00022741"/>
    </source>
</evidence>
<evidence type="ECO:0000259" key="7">
    <source>
        <dbReference type="Pfam" id="PF16177"/>
    </source>
</evidence>
<dbReference type="Gene3D" id="3.40.50.12780">
    <property type="entry name" value="N-terminal domain of ligase-like"/>
    <property type="match status" value="1"/>
</dbReference>
<dbReference type="PROSITE" id="PS00455">
    <property type="entry name" value="AMP_BINDING"/>
    <property type="match status" value="1"/>
</dbReference>
<dbReference type="PANTHER" id="PTHR42921:SF1">
    <property type="entry name" value="ACETOACETYL-COA SYNTHETASE"/>
    <property type="match status" value="1"/>
</dbReference>
<name>C1BB12_RHOOB</name>
<dbReference type="InterPro" id="IPR045851">
    <property type="entry name" value="AMP-bd_C_sf"/>
</dbReference>
<dbReference type="Proteomes" id="UP000002212">
    <property type="component" value="Chromosome"/>
</dbReference>
<evidence type="ECO:0000256" key="4">
    <source>
        <dbReference type="ARBA" id="ARBA00022840"/>
    </source>
</evidence>
<proteinExistence type="inferred from homology"/>
<feature type="domain" description="AMP-binding enzyme C-terminal" evidence="6">
    <location>
        <begin position="540"/>
        <end position="615"/>
    </location>
</feature>
<reference evidence="8 9" key="1">
    <citation type="submission" date="2009-03" db="EMBL/GenBank/DDBJ databases">
        <title>Comparison of the complete genome sequences of Rhodococcus erythropolis PR4 and Rhodococcus opacus B4.</title>
        <authorList>
            <person name="Takarada H."/>
            <person name="Sekine M."/>
            <person name="Hosoyama A."/>
            <person name="Yamada R."/>
            <person name="Fujisawa T."/>
            <person name="Omata S."/>
            <person name="Shimizu A."/>
            <person name="Tsukatani N."/>
            <person name="Tanikawa S."/>
            <person name="Fujita N."/>
            <person name="Harayama S."/>
        </authorList>
    </citation>
    <scope>NUCLEOTIDE SEQUENCE [LARGE SCALE GENOMIC DNA]</scope>
    <source>
        <strain evidence="8 9">B4</strain>
    </source>
</reference>
<dbReference type="SUPFAM" id="SSF56801">
    <property type="entry name" value="Acetyl-CoA synthetase-like"/>
    <property type="match status" value="1"/>
</dbReference>
<evidence type="ECO:0000313" key="9">
    <source>
        <dbReference type="Proteomes" id="UP000002212"/>
    </source>
</evidence>
<dbReference type="Pfam" id="PF00501">
    <property type="entry name" value="AMP-binding"/>
    <property type="match status" value="1"/>
</dbReference>
<dbReference type="AlphaFoldDB" id="C1BB12"/>
<dbReference type="GO" id="GO:0006629">
    <property type="term" value="P:lipid metabolic process"/>
    <property type="evidence" value="ECO:0007669"/>
    <property type="project" value="InterPro"/>
</dbReference>
<gene>
    <name evidence="8" type="primary">acsA</name>
    <name evidence="8" type="ordered locus">ROP_46180</name>
</gene>
<evidence type="ECO:0000256" key="1">
    <source>
        <dbReference type="ARBA" id="ARBA00006432"/>
    </source>
</evidence>
<dbReference type="Gene3D" id="3.30.300.30">
    <property type="match status" value="1"/>
</dbReference>
<feature type="domain" description="Acetyl-coenzyme A synthetase N-terminal" evidence="7">
    <location>
        <begin position="41"/>
        <end position="95"/>
    </location>
</feature>
<dbReference type="NCBIfam" id="TIGR01217">
    <property type="entry name" value="ac_ac_CoA_syn"/>
    <property type="match status" value="1"/>
</dbReference>
<dbReference type="InterPro" id="IPR032387">
    <property type="entry name" value="ACAS_N"/>
</dbReference>
<dbReference type="Pfam" id="PF13193">
    <property type="entry name" value="AMP-binding_C"/>
    <property type="match status" value="1"/>
</dbReference>
<keyword evidence="4" id="KW-0067">ATP-binding</keyword>
<dbReference type="EC" id="6.2.1.16" evidence="8"/>
<dbReference type="PATRIC" id="fig|632772.20.peg.4830"/>